<feature type="domain" description="Peptidase M14" evidence="13">
    <location>
        <begin position="1126"/>
        <end position="1598"/>
    </location>
</feature>
<feature type="region of interest" description="Disordered" evidence="11">
    <location>
        <begin position="315"/>
        <end position="336"/>
    </location>
</feature>
<dbReference type="GO" id="GO:0008270">
    <property type="term" value="F:zinc ion binding"/>
    <property type="evidence" value="ECO:0007669"/>
    <property type="project" value="InterPro"/>
</dbReference>
<keyword evidence="8" id="KW-0325">Glycoprotein</keyword>
<evidence type="ECO:0000256" key="6">
    <source>
        <dbReference type="ARBA" id="ARBA00022801"/>
    </source>
</evidence>
<evidence type="ECO:0000256" key="11">
    <source>
        <dbReference type="SAM" id="MobiDB-lite"/>
    </source>
</evidence>
<evidence type="ECO:0000313" key="14">
    <source>
        <dbReference type="EMBL" id="KAF8794260.1"/>
    </source>
</evidence>
<dbReference type="CDD" id="cd16164">
    <property type="entry name" value="OCRE_VG5Q"/>
    <property type="match status" value="1"/>
</dbReference>
<dbReference type="Gene3D" id="3.40.630.10">
    <property type="entry name" value="Zn peptidases"/>
    <property type="match status" value="4"/>
</dbReference>
<keyword evidence="5" id="KW-0479">Metal-binding</keyword>
<dbReference type="Pfam" id="PF00246">
    <property type="entry name" value="Peptidase_M14"/>
    <property type="match status" value="3"/>
</dbReference>
<evidence type="ECO:0000259" key="13">
    <source>
        <dbReference type="PROSITE" id="PS52035"/>
    </source>
</evidence>
<dbReference type="InterPro" id="IPR035624">
    <property type="entry name" value="AGGF1_OCRE"/>
</dbReference>
<keyword evidence="12" id="KW-0812">Transmembrane</keyword>
<evidence type="ECO:0000256" key="1">
    <source>
        <dbReference type="ARBA" id="ARBA00001947"/>
    </source>
</evidence>
<dbReference type="InterPro" id="IPR048749">
    <property type="entry name" value="SLX1_C"/>
</dbReference>
<dbReference type="InterPro" id="IPR000834">
    <property type="entry name" value="Peptidase_M14"/>
</dbReference>
<evidence type="ECO:0000256" key="4">
    <source>
        <dbReference type="ARBA" id="ARBA00022670"/>
    </source>
</evidence>
<reference evidence="14" key="2">
    <citation type="submission" date="2020-06" db="EMBL/GenBank/DDBJ databases">
        <authorList>
            <person name="Sheffer M."/>
        </authorList>
    </citation>
    <scope>NUCLEOTIDE SEQUENCE</scope>
</reference>
<dbReference type="SMART" id="SM00631">
    <property type="entry name" value="Zn_pept"/>
    <property type="match status" value="1"/>
</dbReference>
<dbReference type="SUPFAM" id="SSF53187">
    <property type="entry name" value="Zn-dependent exopeptidases"/>
    <property type="match status" value="4"/>
</dbReference>
<dbReference type="PANTHER" id="PTHR11532">
    <property type="entry name" value="PROTEASE M14 CARBOXYPEPTIDASE"/>
    <property type="match status" value="1"/>
</dbReference>
<dbReference type="SUPFAM" id="SSF49464">
    <property type="entry name" value="Carboxypeptidase regulatory domain-like"/>
    <property type="match status" value="3"/>
</dbReference>
<proteinExistence type="inferred from homology"/>
<keyword evidence="12" id="KW-1133">Transmembrane helix</keyword>
<feature type="compositionally biased region" description="Basic and acidic residues" evidence="11">
    <location>
        <begin position="351"/>
        <end position="362"/>
    </location>
</feature>
<dbReference type="CDD" id="cd03858">
    <property type="entry name" value="M14_CP_N-E_like"/>
    <property type="match status" value="1"/>
</dbReference>
<keyword evidence="7" id="KW-0862">Zinc</keyword>
<dbReference type="GO" id="GO:0005615">
    <property type="term" value="C:extracellular space"/>
    <property type="evidence" value="ECO:0007669"/>
    <property type="project" value="TreeGrafter"/>
</dbReference>
<dbReference type="Pfam" id="PF21202">
    <property type="entry name" value="SLX1_C"/>
    <property type="match status" value="1"/>
</dbReference>
<name>A0A8T0FXE4_ARGBR</name>
<keyword evidence="3 14" id="KW-0121">Carboxypeptidase</keyword>
<dbReference type="PROSITE" id="PS00132">
    <property type="entry name" value="CARBOXYPEPT_ZN_1"/>
    <property type="match status" value="1"/>
</dbReference>
<keyword evidence="12" id="KW-0472">Membrane</keyword>
<dbReference type="Pfam" id="PF17780">
    <property type="entry name" value="OCRE"/>
    <property type="match status" value="2"/>
</dbReference>
<evidence type="ECO:0000256" key="5">
    <source>
        <dbReference type="ARBA" id="ARBA00022723"/>
    </source>
</evidence>
<dbReference type="FunFam" id="3.40.630.10:FF:000020">
    <property type="entry name" value="Carboxypeptidase D"/>
    <property type="match status" value="1"/>
</dbReference>
<keyword evidence="15" id="KW-1185">Reference proteome</keyword>
<evidence type="ECO:0000256" key="7">
    <source>
        <dbReference type="ARBA" id="ARBA00022833"/>
    </source>
</evidence>
<dbReference type="PRINTS" id="PR00765">
    <property type="entry name" value="CRBOXYPTASEA"/>
</dbReference>
<comment type="similarity">
    <text evidence="2 9">Belongs to the peptidase M14 family.</text>
</comment>
<dbReference type="InterPro" id="IPR057246">
    <property type="entry name" value="CARBOXYPEPT_ZN_1"/>
</dbReference>
<evidence type="ECO:0000256" key="12">
    <source>
        <dbReference type="SAM" id="Phobius"/>
    </source>
</evidence>
<dbReference type="InterPro" id="IPR050753">
    <property type="entry name" value="Peptidase_M14_domain"/>
</dbReference>
<feature type="domain" description="Peptidase M14" evidence="13">
    <location>
        <begin position="741"/>
        <end position="1026"/>
    </location>
</feature>
<protein>
    <submittedName>
        <fullName evidence="14">Carboxypeptidase D like protein</fullName>
    </submittedName>
</protein>
<feature type="coiled-coil region" evidence="10">
    <location>
        <begin position="11"/>
        <end position="45"/>
    </location>
</feature>
<dbReference type="PROSITE" id="PS52035">
    <property type="entry name" value="PEPTIDASE_M14"/>
    <property type="match status" value="2"/>
</dbReference>
<evidence type="ECO:0000256" key="10">
    <source>
        <dbReference type="SAM" id="Coils"/>
    </source>
</evidence>
<dbReference type="GO" id="GO:0004181">
    <property type="term" value="F:metallocarboxypeptidase activity"/>
    <property type="evidence" value="ECO:0007669"/>
    <property type="project" value="InterPro"/>
</dbReference>
<keyword evidence="6" id="KW-0378">Hydrolase</keyword>
<evidence type="ECO:0000256" key="8">
    <source>
        <dbReference type="ARBA" id="ARBA00023180"/>
    </source>
</evidence>
<dbReference type="Proteomes" id="UP000807504">
    <property type="component" value="Unassembled WGS sequence"/>
</dbReference>
<accession>A0A8T0FXE4</accession>
<dbReference type="InterPro" id="IPR041591">
    <property type="entry name" value="OCRE"/>
</dbReference>
<comment type="caution">
    <text evidence="9">Lacks conserved residue(s) required for the propagation of feature annotation.</text>
</comment>
<feature type="region of interest" description="Disordered" evidence="11">
    <location>
        <begin position="351"/>
        <end position="405"/>
    </location>
</feature>
<dbReference type="CDD" id="cd11308">
    <property type="entry name" value="Peptidase_M14NE-CP-C_like"/>
    <property type="match status" value="3"/>
</dbReference>
<gene>
    <name evidence="14" type="ORF">HNY73_002257</name>
</gene>
<sequence length="1785" mass="201468">MSDYEINCDGCLALKNVLNQKEEEIKKMKLQIQHLTEILDSYKIKSEFCNFCCNSERNTNDNTFSLKSEIINTEPENKNHNQKSDIQNSNDKLNCSTSFCTEISTLDNLSTESSATCKDDDMKNNSSVSKELHENLNHNDDYIYDEQSKMYYSVSTGFYYDTNTELFYVPQNGCYYKYDYSKHKYELYKKTEQTCDSNAHDSCDSVADKVDNLNINDCENFPNIPDDLSKDWLPPEGSNSTVKDLVTEVAEQNSGMSDYIYDEKCSMYYCRSNGNYYDPIRKLLYDPRARIYYLYIQETLSYEFYCKADAISDVSNQEKSTDSKESPQKPVSKAKARKIFWKKKQKESAEKEELSFNDKEDSLQEDGDTINEGFSSPEAGEIFSSDSESELMKDNPVSLAEEESSPHWPPCIRAIVEHSSKLKIGLPPLHIPICSGPIEPRKVKKSKSEPEEISADITLKFCYLCDKITTQDDKNFVCFNKTCAETFHVLCLGRHFQTINPKEEKFLIPVEGTCPKCSIPTLWGGMQDFNYMFSNCFEITLELSCCKYPKAENLSIEWENNKEALLSFMEQIHMGIKGRVVNSETKQGIEQTFIQVNGINHNVTTTKTGHYWRLLLPGIYTVVFSSYGYRPVTKLVVVKEGVAEEVNVELHPEPLQQLKEITPANGVLPVIVVTPNSTSSTSTTVVPSLKEYSASTINNMSSSSTFSFTDVSSTLSASSTPETPNKHDTNIEISSSQLEFKHHHYDDLVAILKNVTRKCPEITKMYSIGQTVENRELYVIEMSDNPGIHEPGEPEFKYVGNMHGNEVVGRELLLYLVQYLCNQYKIDSQIKYLLDNTRIHIMPSMNPDGYEKAREGDFDGFGGRENANGIDLNRNFPDQFHSTDENAILQPETRAVITWILSEPFVLSANLHGGALVANYPFDDNAENIDRYSKSPDDEVFRRLATVYSQAAIGGKGKLNESFPGGITNGAAWYSVAGGMQDWNYLHSNCFELTIEVGCKKYPYASDLPKYWSDNKESLIAYIQQVHSGVNGFVLDKNGNGIRNASIHVIGIDHDVVSANFGDYWRLLAPGNYVIVASSHGYSRSSREVVVPDDTHGIQVNFTLDNEYFDWLQKEDFGILDNIDDRYLNNIELHSSLLKLKNENPQLVKSMANIGHDGMQAFNFIIVSSEVEKSDHKLKIAVIGSLHSNQPGGREICVRLARHLVEGYRFGNPAIKKLLNDVAIHIYPSVDSRRFKNSHESIDTDLDFGDKFGEEYAGIFGPVEGLKINLDSYHYSSLISIEGGGLDISFPYSIIENQESQDADTFKFLSRSFISHHQLLSKGTMCGEKNSSNLDQDPNSLLSYAYVNHGTIAMAAHVSCCDRPEPNELPQLWVNNLQPMMHFLQASSQGVFGHIRNSNGYPLKDASLMLLPNKRIIPVEKNNAFFAATLASGSYELVFTLYGKDTAITNIINGTIIYIAPLLDPDSDVSPKNKECSLIKRSNDVLNRNFKESPPTAALTKEEENVFKQLAKVYSASHPTMHNGHFTCMSKTYEFSDGISKASSLHSHKGSYLDFNYHSGEGYDLAMYIGCCSFLEPEEMAKVWLNNKKPLLNFVRQARNGISGSIKSDDDKPLPRAKITVHGFSRSFTSNQEGFYHILVFSGEYVVMVNADGYLPLTKIVHVYPGEATLVDFKLKNDGRIAGVPRHSFFIILGSITLLLLVTTLCIYSTILYRRRRGYAFHKLDQGQCLFDEDEVPGSLKLSSNKGLLKSSEYHDDTSSEDELYNTYAWKNGRQTQKKWLLSSP</sequence>
<comment type="caution">
    <text evidence="14">The sequence shown here is derived from an EMBL/GenBank/DDBJ whole genome shotgun (WGS) entry which is preliminary data.</text>
</comment>
<dbReference type="EMBL" id="JABXBU010000002">
    <property type="protein sequence ID" value="KAF8794260.1"/>
    <property type="molecule type" value="Genomic_DNA"/>
</dbReference>
<dbReference type="GO" id="GO:0006518">
    <property type="term" value="P:peptide metabolic process"/>
    <property type="evidence" value="ECO:0007669"/>
    <property type="project" value="TreeGrafter"/>
</dbReference>
<evidence type="ECO:0000256" key="9">
    <source>
        <dbReference type="PROSITE-ProRule" id="PRU01379"/>
    </source>
</evidence>
<organism evidence="14 15">
    <name type="scientific">Argiope bruennichi</name>
    <name type="common">Wasp spider</name>
    <name type="synonym">Aranea bruennichi</name>
    <dbReference type="NCBI Taxonomy" id="94029"/>
    <lineage>
        <taxon>Eukaryota</taxon>
        <taxon>Metazoa</taxon>
        <taxon>Ecdysozoa</taxon>
        <taxon>Arthropoda</taxon>
        <taxon>Chelicerata</taxon>
        <taxon>Arachnida</taxon>
        <taxon>Araneae</taxon>
        <taxon>Araneomorphae</taxon>
        <taxon>Entelegynae</taxon>
        <taxon>Araneoidea</taxon>
        <taxon>Araneidae</taxon>
        <taxon>Argiope</taxon>
    </lineage>
</organism>
<keyword evidence="4" id="KW-0645">Protease</keyword>
<dbReference type="Pfam" id="PF13620">
    <property type="entry name" value="CarboxypepD_reg"/>
    <property type="match status" value="3"/>
</dbReference>
<dbReference type="PANTHER" id="PTHR11532:SF57">
    <property type="entry name" value="CARBOXYPEPTIDASE D, B"/>
    <property type="match status" value="1"/>
</dbReference>
<dbReference type="InterPro" id="IPR008969">
    <property type="entry name" value="CarboxyPept-like_regulatory"/>
</dbReference>
<comment type="cofactor">
    <cofactor evidence="1">
        <name>Zn(2+)</name>
        <dbReference type="ChEBI" id="CHEBI:29105"/>
    </cofactor>
</comment>
<keyword evidence="10" id="KW-0175">Coiled coil</keyword>
<feature type="transmembrane region" description="Helical" evidence="12">
    <location>
        <begin position="1689"/>
        <end position="1713"/>
    </location>
</feature>
<feature type="active site" description="Proton donor/acceptor" evidence="9">
    <location>
        <position position="996"/>
    </location>
</feature>
<dbReference type="GO" id="GO:0016485">
    <property type="term" value="P:protein processing"/>
    <property type="evidence" value="ECO:0007669"/>
    <property type="project" value="TreeGrafter"/>
</dbReference>
<evidence type="ECO:0000313" key="15">
    <source>
        <dbReference type="Proteomes" id="UP000807504"/>
    </source>
</evidence>
<reference evidence="14" key="1">
    <citation type="journal article" date="2020" name="bioRxiv">
        <title>Chromosome-level reference genome of the European wasp spider Argiope bruennichi: a resource for studies on range expansion and evolutionary adaptation.</title>
        <authorList>
            <person name="Sheffer M.M."/>
            <person name="Hoppe A."/>
            <person name="Krehenwinkel H."/>
            <person name="Uhl G."/>
            <person name="Kuss A.W."/>
            <person name="Jensen L."/>
            <person name="Jensen C."/>
            <person name="Gillespie R.G."/>
            <person name="Hoff K.J."/>
            <person name="Prost S."/>
        </authorList>
    </citation>
    <scope>NUCLEOTIDE SEQUENCE</scope>
</reference>
<dbReference type="Gene3D" id="2.60.40.1120">
    <property type="entry name" value="Carboxypeptidase-like, regulatory domain"/>
    <property type="match status" value="3"/>
</dbReference>
<evidence type="ECO:0000256" key="2">
    <source>
        <dbReference type="ARBA" id="ARBA00005988"/>
    </source>
</evidence>
<dbReference type="InterPro" id="IPR057247">
    <property type="entry name" value="CARBOXYPEPT_ZN_2"/>
</dbReference>
<dbReference type="PROSITE" id="PS00133">
    <property type="entry name" value="CARBOXYPEPT_ZN_2"/>
    <property type="match status" value="1"/>
</dbReference>
<evidence type="ECO:0000256" key="3">
    <source>
        <dbReference type="ARBA" id="ARBA00022645"/>
    </source>
</evidence>